<organism evidence="9 10">
    <name type="scientific">Patella caerulea</name>
    <name type="common">Rayed Mediterranean limpet</name>
    <dbReference type="NCBI Taxonomy" id="87958"/>
    <lineage>
        <taxon>Eukaryota</taxon>
        <taxon>Metazoa</taxon>
        <taxon>Spiralia</taxon>
        <taxon>Lophotrochozoa</taxon>
        <taxon>Mollusca</taxon>
        <taxon>Gastropoda</taxon>
        <taxon>Patellogastropoda</taxon>
        <taxon>Patelloidea</taxon>
        <taxon>Patellidae</taxon>
        <taxon>Patella</taxon>
    </lineage>
</organism>
<gene>
    <name evidence="9" type="ORF">SNE40_016413</name>
</gene>
<evidence type="ECO:0000256" key="7">
    <source>
        <dbReference type="ARBA" id="ARBA00035003"/>
    </source>
</evidence>
<comment type="subunit">
    <text evidence="8">Microtubule inner protein component of sperm flagellar doublet microtubules.</text>
</comment>
<keyword evidence="10" id="KW-1185">Reference proteome</keyword>
<comment type="function">
    <text evidence="7">Microtubule inner protein (MIP) part of the dynein-decorated doublet microtubules (DMTs) in cilia axoneme, which is required for motile cilia beating.</text>
</comment>
<protein>
    <submittedName>
        <fullName evidence="9">Uncharacterized protein</fullName>
    </submittedName>
</protein>
<keyword evidence="4" id="KW-0969">Cilium</keyword>
<keyword evidence="3" id="KW-0282">Flagellum</keyword>
<dbReference type="EMBL" id="JAZGQO010000011">
    <property type="protein sequence ID" value="KAK6172831.1"/>
    <property type="molecule type" value="Genomic_DNA"/>
</dbReference>
<dbReference type="InterPro" id="IPR037662">
    <property type="entry name" value="CFAP68/107"/>
</dbReference>
<evidence type="ECO:0000256" key="3">
    <source>
        <dbReference type="ARBA" id="ARBA00022846"/>
    </source>
</evidence>
<dbReference type="PANTHER" id="PTHR31180">
    <property type="entry name" value="CILIA- AND FLAGELLA-ASSOCIATED PROTEIN 107-RELATED"/>
    <property type="match status" value="1"/>
</dbReference>
<keyword evidence="2" id="KW-0963">Cytoplasm</keyword>
<evidence type="ECO:0000256" key="4">
    <source>
        <dbReference type="ARBA" id="ARBA00023069"/>
    </source>
</evidence>
<dbReference type="PANTHER" id="PTHR31180:SF3">
    <property type="entry name" value="EXPRESSED SEQUENCE EH456644"/>
    <property type="match status" value="1"/>
</dbReference>
<sequence>MSLQPEPPFRSMVRCSGLAEEWVHENDNSKFGQVGWRCTTKEDAYSNTTLIGNWNEKRFDISRIKNKPLPSQYNHYFESTYDSSHNVAPNQIPKELQHLKARHPHAFPGHQPELDHHSLKAQYNSWETTSRAAYVSPKVRQQPISTIVPDTQTS</sequence>
<evidence type="ECO:0000313" key="9">
    <source>
        <dbReference type="EMBL" id="KAK6172831.1"/>
    </source>
</evidence>
<dbReference type="GO" id="GO:0030317">
    <property type="term" value="P:flagellated sperm motility"/>
    <property type="evidence" value="ECO:0007669"/>
    <property type="project" value="InterPro"/>
</dbReference>
<proteinExistence type="predicted"/>
<evidence type="ECO:0000256" key="1">
    <source>
        <dbReference type="ARBA" id="ARBA00004611"/>
    </source>
</evidence>
<evidence type="ECO:0000313" key="10">
    <source>
        <dbReference type="Proteomes" id="UP001347796"/>
    </source>
</evidence>
<accession>A0AAN8J8P7</accession>
<dbReference type="Pfam" id="PF06608">
    <property type="entry name" value="CFAP68"/>
    <property type="match status" value="1"/>
</dbReference>
<dbReference type="Proteomes" id="UP001347796">
    <property type="component" value="Unassembled WGS sequence"/>
</dbReference>
<evidence type="ECO:0000256" key="5">
    <source>
        <dbReference type="ARBA" id="ARBA00023212"/>
    </source>
</evidence>
<reference evidence="9 10" key="1">
    <citation type="submission" date="2024-01" db="EMBL/GenBank/DDBJ databases">
        <title>The genome of the rayed Mediterranean limpet Patella caerulea (Linnaeus, 1758).</title>
        <authorList>
            <person name="Anh-Thu Weber A."/>
            <person name="Halstead-Nussloch G."/>
        </authorList>
    </citation>
    <scope>NUCLEOTIDE SEQUENCE [LARGE SCALE GENOMIC DNA]</scope>
    <source>
        <strain evidence="9">AATW-2023a</strain>
        <tissue evidence="9">Whole specimen</tissue>
    </source>
</reference>
<dbReference type="GO" id="GO:0005634">
    <property type="term" value="C:nucleus"/>
    <property type="evidence" value="ECO:0007669"/>
    <property type="project" value="InterPro"/>
</dbReference>
<evidence type="ECO:0000256" key="6">
    <source>
        <dbReference type="ARBA" id="ARBA00023273"/>
    </source>
</evidence>
<comment type="subcellular location">
    <subcellularLocation>
        <location evidence="1">Cytoplasm</location>
        <location evidence="1">Cytoskeleton</location>
        <location evidence="1">Flagellum axoneme</location>
    </subcellularLocation>
</comment>
<dbReference type="GO" id="GO:0005930">
    <property type="term" value="C:axoneme"/>
    <property type="evidence" value="ECO:0007669"/>
    <property type="project" value="UniProtKB-ARBA"/>
</dbReference>
<dbReference type="AlphaFoldDB" id="A0AAN8J8P7"/>
<comment type="caution">
    <text evidence="9">The sequence shown here is derived from an EMBL/GenBank/DDBJ whole genome shotgun (WGS) entry which is preliminary data.</text>
</comment>
<dbReference type="InterPro" id="IPR009524">
    <property type="entry name" value="CFAP68"/>
</dbReference>
<keyword evidence="6" id="KW-0966">Cell projection</keyword>
<evidence type="ECO:0000256" key="8">
    <source>
        <dbReference type="ARBA" id="ARBA00046435"/>
    </source>
</evidence>
<keyword evidence="5" id="KW-0206">Cytoskeleton</keyword>
<evidence type="ECO:0000256" key="2">
    <source>
        <dbReference type="ARBA" id="ARBA00022490"/>
    </source>
</evidence>
<name>A0AAN8J8P7_PATCE</name>